<reference evidence="11 12" key="1">
    <citation type="submission" date="2020-11" db="EMBL/GenBank/DDBJ databases">
        <authorList>
            <person name="Peeters C."/>
        </authorList>
    </citation>
    <scope>NUCLEOTIDE SEQUENCE [LARGE SCALE GENOMIC DNA]</scope>
    <source>
        <strain evidence="11 12">LMG 8286</strain>
    </source>
</reference>
<dbReference type="Gene3D" id="1.25.40.10">
    <property type="entry name" value="Tetratricopeptide repeat domain"/>
    <property type="match status" value="1"/>
</dbReference>
<evidence type="ECO:0000256" key="6">
    <source>
        <dbReference type="ARBA" id="ARBA00022803"/>
    </source>
</evidence>
<keyword evidence="7" id="KW-1015">Disulfide bond</keyword>
<dbReference type="SUPFAM" id="SSF81901">
    <property type="entry name" value="HCP-like"/>
    <property type="match status" value="1"/>
</dbReference>
<dbReference type="EMBL" id="CAJHOE010000001">
    <property type="protein sequence ID" value="CAD7287226.1"/>
    <property type="molecule type" value="Genomic_DNA"/>
</dbReference>
<dbReference type="Pfam" id="PF08238">
    <property type="entry name" value="Sel1"/>
    <property type="match status" value="3"/>
</dbReference>
<feature type="region of interest" description="Disordered" evidence="9">
    <location>
        <begin position="28"/>
        <end position="63"/>
    </location>
</feature>
<evidence type="ECO:0000313" key="12">
    <source>
        <dbReference type="Proteomes" id="UP000789359"/>
    </source>
</evidence>
<comment type="caution">
    <text evidence="11">The sequence shown here is derived from an EMBL/GenBank/DDBJ whole genome shotgun (WGS) entry which is preliminary data.</text>
</comment>
<evidence type="ECO:0000256" key="10">
    <source>
        <dbReference type="SAM" id="SignalP"/>
    </source>
</evidence>
<evidence type="ECO:0000256" key="2">
    <source>
        <dbReference type="ARBA" id="ARBA00008486"/>
    </source>
</evidence>
<evidence type="ECO:0000256" key="3">
    <source>
        <dbReference type="ARBA" id="ARBA00012865"/>
    </source>
</evidence>
<evidence type="ECO:0000256" key="1">
    <source>
        <dbReference type="ARBA" id="ARBA00001526"/>
    </source>
</evidence>
<dbReference type="EC" id="3.5.2.6" evidence="3"/>
<dbReference type="SMART" id="SM00671">
    <property type="entry name" value="SEL1"/>
    <property type="match status" value="4"/>
</dbReference>
<evidence type="ECO:0000256" key="8">
    <source>
        <dbReference type="ARBA" id="ARBA00023251"/>
    </source>
</evidence>
<comment type="catalytic activity">
    <reaction evidence="1">
        <text>a beta-lactam + H2O = a substituted beta-amino acid</text>
        <dbReference type="Rhea" id="RHEA:20401"/>
        <dbReference type="ChEBI" id="CHEBI:15377"/>
        <dbReference type="ChEBI" id="CHEBI:35627"/>
        <dbReference type="ChEBI" id="CHEBI:140347"/>
        <dbReference type="EC" id="3.5.2.6"/>
    </reaction>
</comment>
<evidence type="ECO:0000256" key="7">
    <source>
        <dbReference type="ARBA" id="ARBA00023157"/>
    </source>
</evidence>
<dbReference type="PANTHER" id="PTHR13891:SF1">
    <property type="entry name" value="CYTOCHROME C OXIDASE ASSEMBLY FACTOR 7"/>
    <property type="match status" value="1"/>
</dbReference>
<keyword evidence="4" id="KW-0677">Repeat</keyword>
<sequence length="242" mass="26967">MKKFLTLFIFLLFSGCSLTNVYDARTKQTPSTIPTEQTSQEHEADEPLKETQPEQNVTQDKQPIDKIEVSRNAVTLLLPQCEQGDMKACNDLGVNYEFLSENELAFQAYKKSCDGAVEIGCANLGNMYENGKGTKKDPQKAIDIYKTSCNNGGSLSCYNLANIYRKGEYVKQDYYEAHKAYKNACDLGDITSCASIGSMYELGLGVTKDEARAHGIYKVACYRGLERACSHMKRLGIKLGIR</sequence>
<feature type="compositionally biased region" description="Basic and acidic residues" evidence="9">
    <location>
        <begin position="39"/>
        <end position="52"/>
    </location>
</feature>
<name>A0ABN7K3T4_9BACT</name>
<evidence type="ECO:0000313" key="11">
    <source>
        <dbReference type="EMBL" id="CAD7287226.1"/>
    </source>
</evidence>
<dbReference type="InterPro" id="IPR011990">
    <property type="entry name" value="TPR-like_helical_dom_sf"/>
</dbReference>
<organism evidence="11 12">
    <name type="scientific">Campylobacter suis</name>
    <dbReference type="NCBI Taxonomy" id="2790657"/>
    <lineage>
        <taxon>Bacteria</taxon>
        <taxon>Pseudomonadati</taxon>
        <taxon>Campylobacterota</taxon>
        <taxon>Epsilonproteobacteria</taxon>
        <taxon>Campylobacterales</taxon>
        <taxon>Campylobacteraceae</taxon>
        <taxon>Campylobacter</taxon>
    </lineage>
</organism>
<dbReference type="Proteomes" id="UP000789359">
    <property type="component" value="Unassembled WGS sequence"/>
</dbReference>
<keyword evidence="8" id="KW-0046">Antibiotic resistance</keyword>
<dbReference type="InterPro" id="IPR040239">
    <property type="entry name" value="HcpB-like"/>
</dbReference>
<gene>
    <name evidence="11" type="ORF">LMG8286_00857</name>
</gene>
<protein>
    <recommendedName>
        <fullName evidence="3">beta-lactamase</fullName>
        <ecNumber evidence="3">3.5.2.6</ecNumber>
    </recommendedName>
</protein>
<proteinExistence type="inferred from homology"/>
<accession>A0ABN7K3T4</accession>
<keyword evidence="5" id="KW-0378">Hydrolase</keyword>
<keyword evidence="10" id="KW-0732">Signal</keyword>
<feature type="signal peptide" evidence="10">
    <location>
        <begin position="1"/>
        <end position="19"/>
    </location>
</feature>
<dbReference type="RefSeq" id="WP_230056611.1">
    <property type="nucleotide sequence ID" value="NZ_CAJHOE010000001.1"/>
</dbReference>
<dbReference type="PANTHER" id="PTHR13891">
    <property type="entry name" value="CYTOCHROME C OXIDASE ASSEMBLY FACTOR 7"/>
    <property type="match status" value="1"/>
</dbReference>
<comment type="similarity">
    <text evidence="2">Belongs to the hcp beta-lactamase family.</text>
</comment>
<evidence type="ECO:0000256" key="5">
    <source>
        <dbReference type="ARBA" id="ARBA00022801"/>
    </source>
</evidence>
<keyword evidence="6" id="KW-0802">TPR repeat</keyword>
<dbReference type="InterPro" id="IPR006597">
    <property type="entry name" value="Sel1-like"/>
</dbReference>
<feature type="chain" id="PRO_5045036509" description="beta-lactamase" evidence="10">
    <location>
        <begin position="20"/>
        <end position="242"/>
    </location>
</feature>
<keyword evidence="12" id="KW-1185">Reference proteome</keyword>
<evidence type="ECO:0000256" key="9">
    <source>
        <dbReference type="SAM" id="MobiDB-lite"/>
    </source>
</evidence>
<evidence type="ECO:0000256" key="4">
    <source>
        <dbReference type="ARBA" id="ARBA00022737"/>
    </source>
</evidence>
<dbReference type="PROSITE" id="PS51257">
    <property type="entry name" value="PROKAR_LIPOPROTEIN"/>
    <property type="match status" value="1"/>
</dbReference>
<feature type="compositionally biased region" description="Polar residues" evidence="9">
    <location>
        <begin position="28"/>
        <end position="38"/>
    </location>
</feature>